<dbReference type="Pfam" id="PF00795">
    <property type="entry name" value="CN_hydrolase"/>
    <property type="match status" value="1"/>
</dbReference>
<proteinExistence type="predicted"/>
<evidence type="ECO:0000259" key="2">
    <source>
        <dbReference type="PROSITE" id="PS50263"/>
    </source>
</evidence>
<evidence type="ECO:0000313" key="3">
    <source>
        <dbReference type="EMBL" id="QOS13570.1"/>
    </source>
</evidence>
<dbReference type="InterPro" id="IPR045254">
    <property type="entry name" value="Nit1/2_C-N_Hydrolase"/>
</dbReference>
<reference evidence="3" key="1">
    <citation type="journal article" date="2021" name="Front. Microbiol.">
        <title>Cellular and Genomic Properties of Haloferax gibbonsii LR2-5, the Host of Euryarchaeal Virus HFTV1.</title>
        <authorList>
            <person name="Tittes C."/>
            <person name="Schwarzer S."/>
            <person name="Pfeiffer F."/>
            <person name="Dyall-Smith M."/>
            <person name="Rodriguez-Franco M."/>
            <person name="Oksanen H.M."/>
            <person name="Quax T.E.F."/>
        </authorList>
    </citation>
    <scope>NUCLEOTIDE SEQUENCE</scope>
    <source>
        <strain evidence="3">LR2-5</strain>
    </source>
</reference>
<gene>
    <name evidence="3" type="ORF">HfgLR_21775</name>
</gene>
<dbReference type="PROSITE" id="PS01227">
    <property type="entry name" value="UPF0012"/>
    <property type="match status" value="1"/>
</dbReference>
<dbReference type="EMBL" id="CP063206">
    <property type="protein sequence ID" value="QOS13570.1"/>
    <property type="molecule type" value="Genomic_DNA"/>
</dbReference>
<dbReference type="PROSITE" id="PS50263">
    <property type="entry name" value="CN_HYDROLASE"/>
    <property type="match status" value="1"/>
</dbReference>
<organism evidence="3 4">
    <name type="scientific">Haloferax gibbonsii</name>
    <dbReference type="NCBI Taxonomy" id="35746"/>
    <lineage>
        <taxon>Archaea</taxon>
        <taxon>Methanobacteriati</taxon>
        <taxon>Methanobacteriota</taxon>
        <taxon>Stenosarchaea group</taxon>
        <taxon>Halobacteria</taxon>
        <taxon>Halobacteriales</taxon>
        <taxon>Haloferacaceae</taxon>
        <taxon>Haloferax</taxon>
    </lineage>
</organism>
<accession>A0A871BLB4</accession>
<keyword evidence="1 3" id="KW-0378">Hydrolase</keyword>
<dbReference type="AlphaFoldDB" id="A0A871BLB4"/>
<dbReference type="PANTHER" id="PTHR23088">
    <property type="entry name" value="NITRILASE-RELATED"/>
    <property type="match status" value="1"/>
</dbReference>
<dbReference type="InterPro" id="IPR001110">
    <property type="entry name" value="UPF0012_CS"/>
</dbReference>
<evidence type="ECO:0000313" key="4">
    <source>
        <dbReference type="Proteomes" id="UP000663064"/>
    </source>
</evidence>
<evidence type="ECO:0000256" key="1">
    <source>
        <dbReference type="ARBA" id="ARBA00022801"/>
    </source>
</evidence>
<dbReference type="SUPFAM" id="SSF56317">
    <property type="entry name" value="Carbon-nitrogen hydrolase"/>
    <property type="match status" value="1"/>
</dbReference>
<feature type="domain" description="CN hydrolase" evidence="2">
    <location>
        <begin position="4"/>
        <end position="250"/>
    </location>
</feature>
<name>A0A871BLB4_HALGI</name>
<keyword evidence="3" id="KW-0614">Plasmid</keyword>
<dbReference type="PANTHER" id="PTHR23088:SF27">
    <property type="entry name" value="DEAMINATED GLUTATHIONE AMIDASE"/>
    <property type="match status" value="1"/>
</dbReference>
<dbReference type="InterPro" id="IPR036526">
    <property type="entry name" value="C-N_Hydrolase_sf"/>
</dbReference>
<dbReference type="InterPro" id="IPR003010">
    <property type="entry name" value="C-N_Hydrolase"/>
</dbReference>
<dbReference type="GeneID" id="59461093"/>
<dbReference type="Proteomes" id="UP000663064">
    <property type="component" value="Plasmid pHGLR1"/>
</dbReference>
<geneLocation type="plasmid" evidence="3 4">
    <name>pHGLR1</name>
</geneLocation>
<dbReference type="GO" id="GO:0016811">
    <property type="term" value="F:hydrolase activity, acting on carbon-nitrogen (but not peptide) bonds, in linear amides"/>
    <property type="evidence" value="ECO:0007669"/>
    <property type="project" value="InterPro"/>
</dbReference>
<dbReference type="CDD" id="cd07572">
    <property type="entry name" value="nit"/>
    <property type="match status" value="1"/>
</dbReference>
<sequence length="275" mass="30625">MSQFTAAACQMDSKDDKEDNLERALAFVDQAADIGADFVTFPEMVTYIGDKDRYPEVAESLDGPTVTQFAEKAREHGLFVHTGSFFEQIPGSDRVYNTSVVIDPDGEVLNSYRKAHLFDIEIDGSVEYEESANVAAGDKAVTVETELATFGLSICYDLRFPHLFQTMAHRGANVILVPAAFTMFTGKDHWESLLRARAIENQAYVIAPGQIGDKPSSVPTYGRTLIIDPWGNVISKAKDQEEMISTTIDMGYLDEVRQELQSLRHARPEVYELPK</sequence>
<dbReference type="RefSeq" id="WP_193493577.1">
    <property type="nucleotide sequence ID" value="NZ_CP063206.1"/>
</dbReference>
<protein>
    <submittedName>
        <fullName evidence="3">Carbon-nitrogen hydrolase</fullName>
    </submittedName>
</protein>
<dbReference type="Gene3D" id="3.60.110.10">
    <property type="entry name" value="Carbon-nitrogen hydrolase"/>
    <property type="match status" value="1"/>
</dbReference>